<keyword evidence="3" id="KW-0963">Cytoplasm</keyword>
<dbReference type="Pfam" id="PF13864">
    <property type="entry name" value="Enkurin"/>
    <property type="match status" value="1"/>
</dbReference>
<feature type="region of interest" description="Disordered" evidence="6">
    <location>
        <begin position="1"/>
        <end position="23"/>
    </location>
</feature>
<sequence length="262" mass="29844">MDPPKSFSNLNQKEEEQIQKPPRYVSKFRPAVVLENKQAKDVMRTMGPANVEVLSPDKFLKKHSKDPQLPEPSEGSKGVRRACALTQRRPPVPPRTAPPPMGQTKRGFIKPAVAVPVKPLPISVDSNRGHRQQLETSGLVPKYVMKKDYGEVPAYLQRRGEAEWRAREEHARLQKEQEEQEATQQLTEEERQAALQGLKKKRDALHLEYQGLPLIIETLSQRAFKKSLEDAMDQLDQNILLLEKFSTIYVTDSSPARLQPDK</sequence>
<dbReference type="EMBL" id="CM012456">
    <property type="protein sequence ID" value="RVE58599.1"/>
    <property type="molecule type" value="Genomic_DNA"/>
</dbReference>
<evidence type="ECO:0000256" key="5">
    <source>
        <dbReference type="ARBA" id="ARBA00023273"/>
    </source>
</evidence>
<dbReference type="OMA" id="HRVIYIA"/>
<evidence type="ECO:0000256" key="4">
    <source>
        <dbReference type="ARBA" id="ARBA00023212"/>
    </source>
</evidence>
<dbReference type="Proteomes" id="UP000283210">
    <property type="component" value="Chromosome 20"/>
</dbReference>
<feature type="region of interest" description="Disordered" evidence="6">
    <location>
        <begin position="167"/>
        <end position="191"/>
    </location>
</feature>
<keyword evidence="5" id="KW-0966">Cell projection</keyword>
<evidence type="ECO:0000256" key="3">
    <source>
        <dbReference type="ARBA" id="ARBA00022490"/>
    </source>
</evidence>
<accession>A0A437C7B7</accession>
<evidence type="ECO:0000313" key="9">
    <source>
        <dbReference type="Proteomes" id="UP000283210"/>
    </source>
</evidence>
<evidence type="ECO:0000256" key="6">
    <source>
        <dbReference type="SAM" id="MobiDB-lite"/>
    </source>
</evidence>
<organism evidence="8 9">
    <name type="scientific">Oryzias javanicus</name>
    <name type="common">Javanese ricefish</name>
    <name type="synonym">Aplocheilus javanicus</name>
    <dbReference type="NCBI Taxonomy" id="123683"/>
    <lineage>
        <taxon>Eukaryota</taxon>
        <taxon>Metazoa</taxon>
        <taxon>Chordata</taxon>
        <taxon>Craniata</taxon>
        <taxon>Vertebrata</taxon>
        <taxon>Euteleostomi</taxon>
        <taxon>Actinopterygii</taxon>
        <taxon>Neopterygii</taxon>
        <taxon>Teleostei</taxon>
        <taxon>Neoteleostei</taxon>
        <taxon>Acanthomorphata</taxon>
        <taxon>Ovalentaria</taxon>
        <taxon>Atherinomorphae</taxon>
        <taxon>Beloniformes</taxon>
        <taxon>Adrianichthyidae</taxon>
        <taxon>Oryziinae</taxon>
        <taxon>Oryzias</taxon>
    </lineage>
</organism>
<feature type="compositionally biased region" description="Pro residues" evidence="6">
    <location>
        <begin position="90"/>
        <end position="101"/>
    </location>
</feature>
<feature type="region of interest" description="Disordered" evidence="6">
    <location>
        <begin position="56"/>
        <end position="109"/>
    </location>
</feature>
<proteinExistence type="predicted"/>
<dbReference type="PANTHER" id="PTHR21490:SF0">
    <property type="entry name" value="ENKURIN"/>
    <property type="match status" value="1"/>
</dbReference>
<dbReference type="GO" id="GO:0005879">
    <property type="term" value="C:axonemal microtubule"/>
    <property type="evidence" value="ECO:0007669"/>
    <property type="project" value="TreeGrafter"/>
</dbReference>
<comment type="subcellular location">
    <subcellularLocation>
        <location evidence="1">Cell projection</location>
        <location evidence="1">Cilium</location>
    </subcellularLocation>
    <subcellularLocation>
        <location evidence="2">Cytoplasm</location>
        <location evidence="2">Cytoskeleton</location>
    </subcellularLocation>
</comment>
<evidence type="ECO:0000256" key="2">
    <source>
        <dbReference type="ARBA" id="ARBA00004245"/>
    </source>
</evidence>
<gene>
    <name evidence="8" type="ORF">OJAV_G00195760</name>
</gene>
<dbReference type="InterPro" id="IPR027012">
    <property type="entry name" value="Enkurin_dom"/>
</dbReference>
<reference evidence="8 9" key="1">
    <citation type="submission" date="2018-11" db="EMBL/GenBank/DDBJ databases">
        <authorList>
            <person name="Lopez-Roques C."/>
            <person name="Donnadieu C."/>
            <person name="Bouchez O."/>
            <person name="Klopp C."/>
            <person name="Cabau C."/>
            <person name="Zahm M."/>
        </authorList>
    </citation>
    <scope>NUCLEOTIDE SEQUENCE [LARGE SCALE GENOMIC DNA]</scope>
    <source>
        <strain evidence="8">RS831</strain>
        <tissue evidence="8">Whole body</tissue>
    </source>
</reference>
<name>A0A437C7B7_ORYJA</name>
<dbReference type="OrthoDB" id="2123594at2759"/>
<keyword evidence="9" id="KW-1185">Reference proteome</keyword>
<keyword evidence="4" id="KW-0206">Cytoskeleton</keyword>
<feature type="compositionally biased region" description="Polar residues" evidence="6">
    <location>
        <begin position="1"/>
        <end position="11"/>
    </location>
</feature>
<evidence type="ECO:0000259" key="7">
    <source>
        <dbReference type="PROSITE" id="PS51665"/>
    </source>
</evidence>
<dbReference type="InterPro" id="IPR052102">
    <property type="entry name" value="Enkurin_domain-protein"/>
</dbReference>
<evidence type="ECO:0000256" key="1">
    <source>
        <dbReference type="ARBA" id="ARBA00004138"/>
    </source>
</evidence>
<feature type="domain" description="Enkurin" evidence="7">
    <location>
        <begin position="158"/>
        <end position="250"/>
    </location>
</feature>
<reference evidence="8 9" key="2">
    <citation type="submission" date="2019-01" db="EMBL/GenBank/DDBJ databases">
        <title>A chromosome length genome reference of the Java medaka (oryzias javanicus).</title>
        <authorList>
            <person name="Herpin A."/>
            <person name="Takehana Y."/>
            <person name="Naruse K."/>
            <person name="Ansai S."/>
            <person name="Kawaguchi M."/>
        </authorList>
    </citation>
    <scope>NUCLEOTIDE SEQUENCE [LARGE SCALE GENOMIC DNA]</scope>
    <source>
        <strain evidence="8">RS831</strain>
        <tissue evidence="8">Whole body</tissue>
    </source>
</reference>
<dbReference type="AlphaFoldDB" id="A0A437C7B7"/>
<feature type="compositionally biased region" description="Basic and acidic residues" evidence="6">
    <location>
        <begin position="167"/>
        <end position="177"/>
    </location>
</feature>
<dbReference type="GO" id="GO:0001669">
    <property type="term" value="C:acrosomal vesicle"/>
    <property type="evidence" value="ECO:0007669"/>
    <property type="project" value="TreeGrafter"/>
</dbReference>
<evidence type="ECO:0000313" key="8">
    <source>
        <dbReference type="EMBL" id="RVE58599.1"/>
    </source>
</evidence>
<dbReference type="PROSITE" id="PS51665">
    <property type="entry name" value="ENKURIN"/>
    <property type="match status" value="1"/>
</dbReference>
<dbReference type="GO" id="GO:0005516">
    <property type="term" value="F:calmodulin binding"/>
    <property type="evidence" value="ECO:0007669"/>
    <property type="project" value="TreeGrafter"/>
</dbReference>
<protein>
    <recommendedName>
        <fullName evidence="7">Enkurin domain-containing protein</fullName>
    </recommendedName>
</protein>
<dbReference type="PANTHER" id="PTHR21490">
    <property type="entry name" value="ENKURIN-RELATED"/>
    <property type="match status" value="1"/>
</dbReference>